<evidence type="ECO:0000313" key="2">
    <source>
        <dbReference type="Proteomes" id="UP000246569"/>
    </source>
</evidence>
<dbReference type="InterPro" id="IPR011748">
    <property type="entry name" value="Unchr_phage_tail-like"/>
</dbReference>
<sequence length="778" mass="83608">MDVNRTPWLLLADAAAFAAAEDALAWDAGAGCLRLREAAVPRWPARARDAGHAARAASPLRVLDGHGLLGVADGVRIEVILADGRHLAVRDADGQPLEIAAGARFTALGLGGDDRLAASWSDAAAADPAQRHGLFVLHLRRRWCERLPLDFAVDALHVDADGAIWLAGGGQLARVAGAPLPQPFTPPAGFRPLADNPQPLRLHERTPHPNGEALALCGDADTLYLLLGHADAAQEICTRPRSAQAPVWRVHQIAADSPLPWAGDLLPSGRGSLLLACAPQADDTAFARCDIAEVGLRFDELNGVGAVEAIAVRWPQMARPLSVRSVVSADGRPRYLAADGPRVWLPLPQREYARAGTATLLAPLDSRQAGACWHRIYLDACIPPGCSLRLAARAADTLAELAQAEFLDQPAPSWNPLPSELGFFPGLLAQRAGESGLFELLLQRPSGNLRRLDGRFLQLQLHFAGDGRRTPQLHALRVYAPRFDYQEHYLPELFRQQEAARDADEPANGADLRERLLAVCEGLLTPLEGRIAAAEALLDPQAAPAAFLPWLASFLGRTPLADWPEARVRRWLAHLGELLAWRGTLRGVALALDLATDGAVGRGEIVPVENFRLRRSMATLLGLLPDSDAHPLTLGTTRSGNSIVGDSLILSESDTRAFLALFAPEQAQADERAAVQTFFLHYAHRISVLLHGPGRAWSTVVARVLEEELPAHLAWDLYPSEYPFVPGLSPLLAYDTFLEPTPAPAGVRLGTTRLGREGLLRDAPALVPLAADAGEAAP</sequence>
<dbReference type="InterPro" id="IPR006521">
    <property type="entry name" value="Tail_protein_I"/>
</dbReference>
<keyword evidence="2" id="KW-1185">Reference proteome</keyword>
<comment type="caution">
    <text evidence="1">The sequence shown here is derived from an EMBL/GenBank/DDBJ whole genome shotgun (WGS) entry which is preliminary data.</text>
</comment>
<reference evidence="1 2" key="1">
    <citation type="submission" date="2018-05" db="EMBL/GenBank/DDBJ databases">
        <title>Genomic Encyclopedia of Type Strains, Phase IV (KMG-IV): sequencing the most valuable type-strain genomes for metagenomic binning, comparative biology and taxonomic classification.</title>
        <authorList>
            <person name="Goeker M."/>
        </authorList>
    </citation>
    <scope>NUCLEOTIDE SEQUENCE [LARGE SCALE GENOMIC DNA]</scope>
    <source>
        <strain evidence="1 2">DSM 23606</strain>
    </source>
</reference>
<organism evidence="1 2">
    <name type="scientific">Plasticicumulans acidivorans</name>
    <dbReference type="NCBI Taxonomy" id="886464"/>
    <lineage>
        <taxon>Bacteria</taxon>
        <taxon>Pseudomonadati</taxon>
        <taxon>Pseudomonadota</taxon>
        <taxon>Gammaproteobacteria</taxon>
        <taxon>Candidatus Competibacteraceae</taxon>
        <taxon>Plasticicumulans</taxon>
    </lineage>
</organism>
<gene>
    <name evidence="1" type="ORF">C7443_101273</name>
</gene>
<dbReference type="AlphaFoldDB" id="A0A317N1K0"/>
<dbReference type="Pfam" id="PF09684">
    <property type="entry name" value="Tail_P2_I"/>
    <property type="match status" value="1"/>
</dbReference>
<evidence type="ECO:0000313" key="1">
    <source>
        <dbReference type="EMBL" id="PWV65788.1"/>
    </source>
</evidence>
<dbReference type="NCBIfam" id="TIGR02242">
    <property type="entry name" value="tail_TIGR02242"/>
    <property type="match status" value="1"/>
</dbReference>
<accession>A0A317N1K0</accession>
<dbReference type="OrthoDB" id="370073at2"/>
<name>A0A317N1K0_9GAMM</name>
<dbReference type="EMBL" id="QGTJ01000001">
    <property type="protein sequence ID" value="PWV65788.1"/>
    <property type="molecule type" value="Genomic_DNA"/>
</dbReference>
<dbReference type="Proteomes" id="UP000246569">
    <property type="component" value="Unassembled WGS sequence"/>
</dbReference>
<dbReference type="RefSeq" id="WP_110016780.1">
    <property type="nucleotide sequence ID" value="NZ_QGTJ01000001.1"/>
</dbReference>
<proteinExistence type="predicted"/>
<protein>
    <submittedName>
        <fullName evidence="1">Phage tail-like protein</fullName>
    </submittedName>
</protein>